<dbReference type="InterPro" id="IPR006860">
    <property type="entry name" value="FecR"/>
</dbReference>
<dbReference type="Pfam" id="PF04773">
    <property type="entry name" value="FecR"/>
    <property type="match status" value="1"/>
</dbReference>
<reference evidence="1 2" key="1">
    <citation type="submission" date="2016-04" db="EMBL/GenBank/DDBJ databases">
        <title>Complete genome sequence of natural rubber-degrading, novel Gram-negative bacterium, Rhizobacter gummiphilus strain NS21.</title>
        <authorList>
            <person name="Tabata M."/>
            <person name="Kasai D."/>
            <person name="Fukuda M."/>
        </authorList>
    </citation>
    <scope>NUCLEOTIDE SEQUENCE [LARGE SCALE GENOMIC DNA]</scope>
    <source>
        <strain evidence="1 2">NS21</strain>
    </source>
</reference>
<evidence type="ECO:0000313" key="2">
    <source>
        <dbReference type="Proteomes" id="UP000193427"/>
    </source>
</evidence>
<dbReference type="PANTHER" id="PTHR30273">
    <property type="entry name" value="PERIPLASMIC SIGNAL SENSOR AND SIGMA FACTOR ACTIVATOR FECR-RELATED"/>
    <property type="match status" value="1"/>
</dbReference>
<dbReference type="RefSeq" id="WP_085748957.1">
    <property type="nucleotide sequence ID" value="NZ_BSPR01000012.1"/>
</dbReference>
<proteinExistence type="predicted"/>
<dbReference type="STRING" id="946333.A4W93_01610"/>
<dbReference type="PANTHER" id="PTHR30273:SF2">
    <property type="entry name" value="PROTEIN FECR"/>
    <property type="match status" value="1"/>
</dbReference>
<dbReference type="Proteomes" id="UP000193427">
    <property type="component" value="Chromosome"/>
</dbReference>
<keyword evidence="2" id="KW-1185">Reference proteome</keyword>
<evidence type="ECO:0000313" key="1">
    <source>
        <dbReference type="EMBL" id="ARN18717.1"/>
    </source>
</evidence>
<organism evidence="1 2">
    <name type="scientific">Piscinibacter gummiphilus</name>
    <dbReference type="NCBI Taxonomy" id="946333"/>
    <lineage>
        <taxon>Bacteria</taxon>
        <taxon>Pseudomonadati</taxon>
        <taxon>Pseudomonadota</taxon>
        <taxon>Betaproteobacteria</taxon>
        <taxon>Burkholderiales</taxon>
        <taxon>Sphaerotilaceae</taxon>
        <taxon>Piscinibacter</taxon>
    </lineage>
</organism>
<dbReference type="GO" id="GO:0016989">
    <property type="term" value="F:sigma factor antagonist activity"/>
    <property type="evidence" value="ECO:0007669"/>
    <property type="project" value="TreeGrafter"/>
</dbReference>
<protein>
    <submittedName>
        <fullName evidence="1">Uncharacterized protein</fullName>
    </submittedName>
</protein>
<dbReference type="EMBL" id="CP015118">
    <property type="protein sequence ID" value="ARN18717.1"/>
    <property type="molecule type" value="Genomic_DNA"/>
</dbReference>
<dbReference type="Pfam" id="PF16220">
    <property type="entry name" value="DUF4880"/>
    <property type="match status" value="1"/>
</dbReference>
<sequence>MTSAHPPDDSQPVADAVLDEAIAWQLRMGSGEAAAADESGLRQWLSARSEHARAWRQLGEIDASLRPAAGPAARAAVLAPSPRWRGRGPLLALVLAATALGWAVLEQAGPAGAWLADHRTGTGERLAVTLPDRSVVHLDTGSAIDVDFSGTERTVVLRAGAIHVETAHGVSPEPRPFVVRTPDGSLRALGTRFTVERLARPQATRLTVVASAVAARPDGCIAAPSVVCSAERVVQRGESVLLHGGQVDAPVAVPAAAPAWKDGMLALDDQPLARAVAEIARYRVGHVSVDPAVAGLRVTGTFPLDDTDHALAALEAAVPVEVVSYTRWWVRVRPRP</sequence>
<dbReference type="PIRSF" id="PIRSF018266">
    <property type="entry name" value="FecR"/>
    <property type="match status" value="1"/>
</dbReference>
<gene>
    <name evidence="1" type="ORF">A4W93_01610</name>
</gene>
<dbReference type="AlphaFoldDB" id="A0A1W6L3A5"/>
<dbReference type="KEGG" id="rgu:A4W93_01610"/>
<dbReference type="InterPro" id="IPR032623">
    <property type="entry name" value="FecR_N"/>
</dbReference>
<name>A0A1W6L3A5_9BURK</name>
<dbReference type="OrthoDB" id="1100567at2"/>
<accession>A0A1W6L3A5</accession>
<dbReference type="InterPro" id="IPR012373">
    <property type="entry name" value="Ferrdict_sens_TM"/>
</dbReference>
<dbReference type="Gene3D" id="2.60.120.1440">
    <property type="match status" value="1"/>
</dbReference>